<comment type="caution">
    <text evidence="8">The sequence shown here is derived from an EMBL/GenBank/DDBJ whole genome shotgun (WGS) entry which is preliminary data.</text>
</comment>
<evidence type="ECO:0000313" key="9">
    <source>
        <dbReference type="Proteomes" id="UP001438707"/>
    </source>
</evidence>
<evidence type="ECO:0000256" key="1">
    <source>
        <dbReference type="ARBA" id="ARBA00001974"/>
    </source>
</evidence>
<dbReference type="InterPro" id="IPR036774">
    <property type="entry name" value="ERV/ALR_sulphydryl_oxid_sf"/>
</dbReference>
<dbReference type="EMBL" id="JALJOS010000091">
    <property type="protein sequence ID" value="KAK9816086.1"/>
    <property type="molecule type" value="Genomic_DNA"/>
</dbReference>
<evidence type="ECO:0000256" key="4">
    <source>
        <dbReference type="ARBA" id="ARBA00023002"/>
    </source>
</evidence>
<keyword evidence="5" id="KW-1015">Disulfide bond</keyword>
<dbReference type="GO" id="GO:0050660">
    <property type="term" value="F:flavin adenine dinucleotide binding"/>
    <property type="evidence" value="ECO:0007669"/>
    <property type="project" value="TreeGrafter"/>
</dbReference>
<dbReference type="Proteomes" id="UP001438707">
    <property type="component" value="Unassembled WGS sequence"/>
</dbReference>
<keyword evidence="9" id="KW-1185">Reference proteome</keyword>
<evidence type="ECO:0000256" key="2">
    <source>
        <dbReference type="ARBA" id="ARBA00022630"/>
    </source>
</evidence>
<evidence type="ECO:0000256" key="6">
    <source>
        <dbReference type="RuleBase" id="RU371123"/>
    </source>
</evidence>
<accession>A0AAW1PQY1</accession>
<keyword evidence="2 6" id="KW-0285">Flavoprotein</keyword>
<name>A0AAW1PQY1_9CHLO</name>
<comment type="cofactor">
    <cofactor evidence="1 6">
        <name>FAD</name>
        <dbReference type="ChEBI" id="CHEBI:57692"/>
    </cofactor>
</comment>
<dbReference type="PROSITE" id="PS51324">
    <property type="entry name" value="ERV_ALR"/>
    <property type="match status" value="1"/>
</dbReference>
<reference evidence="8 9" key="1">
    <citation type="journal article" date="2024" name="Nat. Commun.">
        <title>Phylogenomics reveals the evolutionary origins of lichenization in chlorophyte algae.</title>
        <authorList>
            <person name="Puginier C."/>
            <person name="Libourel C."/>
            <person name="Otte J."/>
            <person name="Skaloud P."/>
            <person name="Haon M."/>
            <person name="Grisel S."/>
            <person name="Petersen M."/>
            <person name="Berrin J.G."/>
            <person name="Delaux P.M."/>
            <person name="Dal Grande F."/>
            <person name="Keller J."/>
        </authorList>
    </citation>
    <scope>NUCLEOTIDE SEQUENCE [LARGE SCALE GENOMIC DNA]</scope>
    <source>
        <strain evidence="8 9">SAG 2145</strain>
    </source>
</reference>
<gene>
    <name evidence="8" type="ORF">WJX74_001106</name>
</gene>
<dbReference type="GO" id="GO:0005739">
    <property type="term" value="C:mitochondrion"/>
    <property type="evidence" value="ECO:0007669"/>
    <property type="project" value="TreeGrafter"/>
</dbReference>
<dbReference type="PANTHER" id="PTHR12645">
    <property type="entry name" value="ALR/ERV"/>
    <property type="match status" value="1"/>
</dbReference>
<dbReference type="GO" id="GO:0016971">
    <property type="term" value="F:flavin-dependent sulfhydryl oxidase activity"/>
    <property type="evidence" value="ECO:0007669"/>
    <property type="project" value="InterPro"/>
</dbReference>
<dbReference type="AlphaFoldDB" id="A0AAW1PQY1"/>
<evidence type="ECO:0000259" key="7">
    <source>
        <dbReference type="PROSITE" id="PS51324"/>
    </source>
</evidence>
<feature type="domain" description="ERV/ALR sulfhydryl oxidase" evidence="7">
    <location>
        <begin position="1"/>
        <end position="107"/>
    </location>
</feature>
<evidence type="ECO:0000313" key="8">
    <source>
        <dbReference type="EMBL" id="KAK9816086.1"/>
    </source>
</evidence>
<organism evidence="8 9">
    <name type="scientific">Apatococcus lobatus</name>
    <dbReference type="NCBI Taxonomy" id="904363"/>
    <lineage>
        <taxon>Eukaryota</taxon>
        <taxon>Viridiplantae</taxon>
        <taxon>Chlorophyta</taxon>
        <taxon>core chlorophytes</taxon>
        <taxon>Trebouxiophyceae</taxon>
        <taxon>Chlorellales</taxon>
        <taxon>Chlorellaceae</taxon>
        <taxon>Apatococcus</taxon>
    </lineage>
</organism>
<sequence length="455" mass="48284">MGVDPLKWGPGAWRFLHYATLTFPDAPTAGQRRAWGALFRLLPGVLPCSRCRTHLRKTYERMPPRLKSRGPMIRWLGDVHTATNADLHKRVRRVPVQSRLGSFRAGWRAGLRDLCFSIAFNAPRSKIPNDVRRFLAACRRVTGEPVVGGASSKAGLLNALCRHYRVGKAAVRAEKKRREAVAALEAAGAPSEDWLVDALEVPRELEGDRDALNISAKASPMPLNIDTRTPSSITLAGPDGGAVTSVARYVLPELPQGGTMLCTPDGSGKVGNLSWKTDAVSIPAPTSNSQLVTDAGGTVSWQPRGQNIPNLTQLTFGSTLTNIGTLNLVNSNTNSSGFTIAQSGSNNVVTVDLSGGIAAPTDPSNLQAGGSFRAVFTVMEVSSQQTFSQRWTVFSPLSETNSPLLQGSVPVVVGIANGSNPLDCKVTVQLNIQGSQASTAFAAADVIASAPNSIS</sequence>
<evidence type="ECO:0000256" key="5">
    <source>
        <dbReference type="ARBA" id="ARBA00023157"/>
    </source>
</evidence>
<dbReference type="SUPFAM" id="SSF69000">
    <property type="entry name" value="FAD-dependent thiol oxidase"/>
    <property type="match status" value="1"/>
</dbReference>
<dbReference type="InterPro" id="IPR039799">
    <property type="entry name" value="ALR/ERV"/>
</dbReference>
<comment type="catalytic activity">
    <reaction evidence="6">
        <text>2 R'C(R)SH + O2 = R'C(R)S-S(R)CR' + H2O2</text>
        <dbReference type="Rhea" id="RHEA:17357"/>
        <dbReference type="ChEBI" id="CHEBI:15379"/>
        <dbReference type="ChEBI" id="CHEBI:16240"/>
        <dbReference type="ChEBI" id="CHEBI:16520"/>
        <dbReference type="ChEBI" id="CHEBI:17412"/>
        <dbReference type="EC" id="1.8.3.2"/>
    </reaction>
</comment>
<protein>
    <recommendedName>
        <fullName evidence="6">Sulfhydryl oxidase</fullName>
        <ecNumber evidence="6">1.8.3.2</ecNumber>
    </recommendedName>
</protein>
<dbReference type="InterPro" id="IPR017905">
    <property type="entry name" value="ERV/ALR_sulphydryl_oxidase"/>
</dbReference>
<dbReference type="Gene3D" id="1.20.120.310">
    <property type="entry name" value="ERV/ALR sulfhydryl oxidase domain"/>
    <property type="match status" value="1"/>
</dbReference>
<keyword evidence="3 6" id="KW-0274">FAD</keyword>
<proteinExistence type="predicted"/>
<dbReference type="Pfam" id="PF04777">
    <property type="entry name" value="Evr1_Alr"/>
    <property type="match status" value="1"/>
</dbReference>
<dbReference type="EC" id="1.8.3.2" evidence="6"/>
<dbReference type="PANTHER" id="PTHR12645:SF0">
    <property type="entry name" value="FAD-LINKED SULFHYDRYL OXIDASE ALR"/>
    <property type="match status" value="1"/>
</dbReference>
<keyword evidence="4 6" id="KW-0560">Oxidoreductase</keyword>
<evidence type="ECO:0000256" key="3">
    <source>
        <dbReference type="ARBA" id="ARBA00022827"/>
    </source>
</evidence>